<feature type="compositionally biased region" description="Low complexity" evidence="4">
    <location>
        <begin position="118"/>
        <end position="132"/>
    </location>
</feature>
<feature type="region of interest" description="Disordered" evidence="4">
    <location>
        <begin position="1"/>
        <end position="31"/>
    </location>
</feature>
<keyword evidence="3" id="KW-0862">Zinc</keyword>
<feature type="region of interest" description="Disordered" evidence="4">
    <location>
        <begin position="95"/>
        <end position="149"/>
    </location>
</feature>
<feature type="domain" description="FLYWCH-type" evidence="5">
    <location>
        <begin position="148"/>
        <end position="208"/>
    </location>
</feature>
<evidence type="ECO:0000256" key="4">
    <source>
        <dbReference type="SAM" id="MobiDB-lite"/>
    </source>
</evidence>
<evidence type="ECO:0000256" key="3">
    <source>
        <dbReference type="ARBA" id="ARBA00022833"/>
    </source>
</evidence>
<feature type="compositionally biased region" description="Polar residues" evidence="4">
    <location>
        <begin position="1"/>
        <end position="13"/>
    </location>
</feature>
<keyword evidence="1" id="KW-0479">Metal-binding</keyword>
<keyword evidence="6" id="KW-1185">Reference proteome</keyword>
<dbReference type="GO" id="GO:0005634">
    <property type="term" value="C:nucleus"/>
    <property type="evidence" value="ECO:0007669"/>
    <property type="project" value="TreeGrafter"/>
</dbReference>
<feature type="compositionally biased region" description="Polar residues" evidence="4">
    <location>
        <begin position="133"/>
        <end position="145"/>
    </location>
</feature>
<dbReference type="GO" id="GO:0045892">
    <property type="term" value="P:negative regulation of DNA-templated transcription"/>
    <property type="evidence" value="ECO:0007669"/>
    <property type="project" value="UniProtKB-ARBA"/>
</dbReference>
<dbReference type="GO" id="GO:0003700">
    <property type="term" value="F:DNA-binding transcription factor activity"/>
    <property type="evidence" value="ECO:0007669"/>
    <property type="project" value="TreeGrafter"/>
</dbReference>
<dbReference type="GO" id="GO:0008270">
    <property type="term" value="F:zinc ion binding"/>
    <property type="evidence" value="ECO:0007669"/>
    <property type="project" value="UniProtKB-KW"/>
</dbReference>
<dbReference type="eggNOG" id="ENOG502TGK7">
    <property type="taxonomic scope" value="Eukaryota"/>
</dbReference>
<dbReference type="AlphaFoldDB" id="A0A1I7U351"/>
<dbReference type="STRING" id="1561998.A0A1I7U351"/>
<dbReference type="FunFam" id="2.20.25.240:FF:000002">
    <property type="entry name" value="FLYWCH zinc finger transcription factor homolog"/>
    <property type="match status" value="1"/>
</dbReference>
<reference evidence="7" key="1">
    <citation type="submission" date="2016-11" db="UniProtKB">
        <authorList>
            <consortium name="WormBaseParasite"/>
        </authorList>
    </citation>
    <scope>IDENTIFICATION</scope>
</reference>
<dbReference type="WBParaSite" id="Csp11.Scaffold629.g14375.t2">
    <property type="protein sequence ID" value="Csp11.Scaffold629.g14375.t2"/>
    <property type="gene ID" value="Csp11.Scaffold629.g14375"/>
</dbReference>
<dbReference type="GO" id="GO:0043565">
    <property type="term" value="F:sequence-specific DNA binding"/>
    <property type="evidence" value="ECO:0007669"/>
    <property type="project" value="TreeGrafter"/>
</dbReference>
<dbReference type="Gene3D" id="2.20.25.240">
    <property type="match status" value="1"/>
</dbReference>
<accession>A0A1I7U351</accession>
<name>A0A1I7U351_9PELO</name>
<dbReference type="GO" id="GO:0002119">
    <property type="term" value="P:nematode larval development"/>
    <property type="evidence" value="ECO:0007669"/>
    <property type="project" value="UniProtKB-ARBA"/>
</dbReference>
<evidence type="ECO:0000256" key="2">
    <source>
        <dbReference type="ARBA" id="ARBA00022771"/>
    </source>
</evidence>
<dbReference type="Pfam" id="PF04500">
    <property type="entry name" value="FLYWCH"/>
    <property type="match status" value="1"/>
</dbReference>
<evidence type="ECO:0000313" key="7">
    <source>
        <dbReference type="WBParaSite" id="Csp11.Scaffold629.g14375.t2"/>
    </source>
</evidence>
<sequence>MVETMSSDTNKTATPPPPSPIFPPSSNNNNNDLAALAQKQIVAGLLQQQPTIVQAGVSGSMTSHPFSDFDFTSIIQTLQALGNTNSAPSLFQDLKPFQMGNESPPNSINSASEEIHLSAGSSPSSTATAISTDGLSNTTSVSSNEPEYKPRNVREKVFAEGYIMSFDKQSCCGTKYFWRCERKNDCNARLHTDIVTREIVRKLHPHNHPMPTPEELAFYEQDFSVLHPAYCHPVKSINRSYMQRKLSRASHVVPQIQPSLLPEPMEIETNKSIHFPQNNMILLASAMAAATASARTSPPSVIGQKRMATSMLPAKLKSPRSIKKEEDDTNQLMSQDEFRATYEITRKLMEMMKPKTEIGVRWQGNEEALLLFLSHDNGAYENVFFPVVVMNRDERSLMTALEGFAGKRCEGRIALCYSQRVQVLVHEALISNWTHGKLFLVNSDSSALWRLTPVDAFGEPLNHG</sequence>
<dbReference type="PANTHER" id="PTHR37975">
    <property type="entry name" value="FLYWCH ZINC FINGER TRANSCRIPTION FACTOR HOMOLOG"/>
    <property type="match status" value="1"/>
</dbReference>
<feature type="compositionally biased region" description="Pro residues" evidence="4">
    <location>
        <begin position="14"/>
        <end position="23"/>
    </location>
</feature>
<evidence type="ECO:0000259" key="5">
    <source>
        <dbReference type="Pfam" id="PF04500"/>
    </source>
</evidence>
<organism evidence="6 7">
    <name type="scientific">Caenorhabditis tropicalis</name>
    <dbReference type="NCBI Taxonomy" id="1561998"/>
    <lineage>
        <taxon>Eukaryota</taxon>
        <taxon>Metazoa</taxon>
        <taxon>Ecdysozoa</taxon>
        <taxon>Nematoda</taxon>
        <taxon>Chromadorea</taxon>
        <taxon>Rhabditida</taxon>
        <taxon>Rhabditina</taxon>
        <taxon>Rhabditomorpha</taxon>
        <taxon>Rhabditoidea</taxon>
        <taxon>Rhabditidae</taxon>
        <taxon>Peloderinae</taxon>
        <taxon>Caenorhabditis</taxon>
    </lineage>
</organism>
<dbReference type="InterPro" id="IPR007588">
    <property type="entry name" value="Znf_FLYWCH"/>
</dbReference>
<feature type="compositionally biased region" description="Polar residues" evidence="4">
    <location>
        <begin position="100"/>
        <end position="112"/>
    </location>
</feature>
<dbReference type="PANTHER" id="PTHR37975:SF4">
    <property type="entry name" value="FLYWCH TRANSCRIPTION FACTOR 2"/>
    <property type="match status" value="1"/>
</dbReference>
<evidence type="ECO:0000256" key="1">
    <source>
        <dbReference type="ARBA" id="ARBA00022723"/>
    </source>
</evidence>
<proteinExistence type="predicted"/>
<keyword evidence="2" id="KW-0863">Zinc-finger</keyword>
<dbReference type="InterPro" id="IPR052887">
    <property type="entry name" value="FLYWCH-type_ZF"/>
</dbReference>
<evidence type="ECO:0000313" key="6">
    <source>
        <dbReference type="Proteomes" id="UP000095282"/>
    </source>
</evidence>
<protein>
    <submittedName>
        <fullName evidence="7">FLYWCH-type domain-containing protein</fullName>
    </submittedName>
</protein>
<dbReference type="Proteomes" id="UP000095282">
    <property type="component" value="Unplaced"/>
</dbReference>